<dbReference type="AlphaFoldDB" id="A0A285IWA2"/>
<dbReference type="OrthoDB" id="6224370at2"/>
<accession>A0A285IWA2</accession>
<organism evidence="3 4">
    <name type="scientific">Arsukibacterium tuosuense</name>
    <dbReference type="NCBI Taxonomy" id="1323745"/>
    <lineage>
        <taxon>Bacteria</taxon>
        <taxon>Pseudomonadati</taxon>
        <taxon>Pseudomonadota</taxon>
        <taxon>Gammaproteobacteria</taxon>
        <taxon>Chromatiales</taxon>
        <taxon>Chromatiaceae</taxon>
        <taxon>Arsukibacterium</taxon>
    </lineage>
</organism>
<dbReference type="EMBL" id="OBEB01000004">
    <property type="protein sequence ID" value="SNY52319.1"/>
    <property type="molecule type" value="Genomic_DNA"/>
</dbReference>
<evidence type="ECO:0000259" key="2">
    <source>
        <dbReference type="Pfam" id="PF10671"/>
    </source>
</evidence>
<feature type="domain" description="Toxin co-regulated pilus biosynthesis protein Q C-terminal" evidence="2">
    <location>
        <begin position="99"/>
        <end position="174"/>
    </location>
</feature>
<keyword evidence="1" id="KW-1133">Transmembrane helix</keyword>
<protein>
    <submittedName>
        <fullName evidence="3">Toxin co-regulated pilus biosynthesis protein Q</fullName>
    </submittedName>
</protein>
<gene>
    <name evidence="3" type="ORF">SAMN06297280_2078</name>
</gene>
<reference evidence="4" key="1">
    <citation type="submission" date="2017-09" db="EMBL/GenBank/DDBJ databases">
        <authorList>
            <person name="Varghese N."/>
            <person name="Submissions S."/>
        </authorList>
    </citation>
    <scope>NUCLEOTIDE SEQUENCE [LARGE SCALE GENOMIC DNA]</scope>
    <source>
        <strain evidence="4">CGMCC 1.12461</strain>
    </source>
</reference>
<keyword evidence="1" id="KW-0812">Transmembrane</keyword>
<evidence type="ECO:0000256" key="1">
    <source>
        <dbReference type="SAM" id="Phobius"/>
    </source>
</evidence>
<proteinExistence type="predicted"/>
<keyword evidence="4" id="KW-1185">Reference proteome</keyword>
<name>A0A285IWA2_9GAMM</name>
<evidence type="ECO:0000313" key="4">
    <source>
        <dbReference type="Proteomes" id="UP000219353"/>
    </source>
</evidence>
<dbReference type="InterPro" id="IPR018927">
    <property type="entry name" value="Pilus_synth_Q_C"/>
</dbReference>
<sequence>MWYWVRTLIILGMLAVAGYLLLTKADMIFKKETVNTAARGFSEFYSKIRGNQDGSDEQSDYHIALPDTSGQLSRNLAQRGREVKPAPANWQGLVTDRRFRAGESLKTTLSNYARSEGIEIYWTLPRDYVVKQYFQTDTTLLGTVHNIGKAIAPDFAEPVLTYFCPNERAAVITNRLTPYLQQHCQPIISPTAG</sequence>
<keyword evidence="1" id="KW-0472">Membrane</keyword>
<evidence type="ECO:0000313" key="3">
    <source>
        <dbReference type="EMBL" id="SNY52319.1"/>
    </source>
</evidence>
<feature type="transmembrane region" description="Helical" evidence="1">
    <location>
        <begin position="6"/>
        <end position="22"/>
    </location>
</feature>
<dbReference type="Pfam" id="PF10671">
    <property type="entry name" value="TcpQ"/>
    <property type="match status" value="1"/>
</dbReference>
<dbReference type="RefSeq" id="WP_097111333.1">
    <property type="nucleotide sequence ID" value="NZ_OBEB01000004.1"/>
</dbReference>
<dbReference type="Proteomes" id="UP000219353">
    <property type="component" value="Unassembled WGS sequence"/>
</dbReference>